<protein>
    <recommendedName>
        <fullName evidence="3">DNA (cytosine-5-)-methyltransferase</fullName>
    </recommendedName>
</protein>
<keyword evidence="2" id="KW-1185">Reference proteome</keyword>
<dbReference type="EMBL" id="JACHIU010000001">
    <property type="protein sequence ID" value="MBB6473262.1"/>
    <property type="molecule type" value="Genomic_DNA"/>
</dbReference>
<name>A0A7X0IGH7_9ACTN</name>
<proteinExistence type="predicted"/>
<dbReference type="Proteomes" id="UP000555564">
    <property type="component" value="Unassembled WGS sequence"/>
</dbReference>
<accession>A0A7X0IGH7</accession>
<gene>
    <name evidence="1" type="ORF">BJ992_002693</name>
</gene>
<sequence>MGLPDRWVTGIPGIPRNGQLRLLGNGVVPQQAITAVLSLLPGHYLPGVRQMEAIAS</sequence>
<dbReference type="AlphaFoldDB" id="A0A7X0IGH7"/>
<evidence type="ECO:0000313" key="1">
    <source>
        <dbReference type="EMBL" id="MBB6473262.1"/>
    </source>
</evidence>
<evidence type="ECO:0008006" key="3">
    <source>
        <dbReference type="Google" id="ProtNLM"/>
    </source>
</evidence>
<organism evidence="1 2">
    <name type="scientific">Sphaerisporangium rubeum</name>
    <dbReference type="NCBI Taxonomy" id="321317"/>
    <lineage>
        <taxon>Bacteria</taxon>
        <taxon>Bacillati</taxon>
        <taxon>Actinomycetota</taxon>
        <taxon>Actinomycetes</taxon>
        <taxon>Streptosporangiales</taxon>
        <taxon>Streptosporangiaceae</taxon>
        <taxon>Sphaerisporangium</taxon>
    </lineage>
</organism>
<comment type="caution">
    <text evidence="1">The sequence shown here is derived from an EMBL/GenBank/DDBJ whole genome shotgun (WGS) entry which is preliminary data.</text>
</comment>
<evidence type="ECO:0000313" key="2">
    <source>
        <dbReference type="Proteomes" id="UP000555564"/>
    </source>
</evidence>
<reference evidence="1 2" key="1">
    <citation type="submission" date="2020-08" db="EMBL/GenBank/DDBJ databases">
        <title>Sequencing the genomes of 1000 actinobacteria strains.</title>
        <authorList>
            <person name="Klenk H.-P."/>
        </authorList>
    </citation>
    <scope>NUCLEOTIDE SEQUENCE [LARGE SCALE GENOMIC DNA]</scope>
    <source>
        <strain evidence="1 2">DSM 44936</strain>
    </source>
</reference>